<comment type="caution">
    <text evidence="1">The sequence shown here is derived from an EMBL/GenBank/DDBJ whole genome shotgun (WGS) entry which is preliminary data.</text>
</comment>
<name>A0ABC8RQ42_9AQUA</name>
<feature type="non-terminal residue" evidence="1">
    <location>
        <position position="1"/>
    </location>
</feature>
<keyword evidence="2" id="KW-1185">Reference proteome</keyword>
<evidence type="ECO:0000313" key="2">
    <source>
        <dbReference type="Proteomes" id="UP001642360"/>
    </source>
</evidence>
<reference evidence="1 2" key="1">
    <citation type="submission" date="2024-02" db="EMBL/GenBank/DDBJ databases">
        <authorList>
            <person name="Vignale AGUSTIN F."/>
            <person name="Sosa J E."/>
            <person name="Modenutti C."/>
        </authorList>
    </citation>
    <scope>NUCLEOTIDE SEQUENCE [LARGE SCALE GENOMIC DNA]</scope>
</reference>
<dbReference type="EMBL" id="CAUOFW020001462">
    <property type="protein sequence ID" value="CAK9145149.1"/>
    <property type="molecule type" value="Genomic_DNA"/>
</dbReference>
<proteinExistence type="predicted"/>
<gene>
    <name evidence="1" type="ORF">ILEXP_LOCUS12944</name>
</gene>
<accession>A0ABC8RQ42</accession>
<dbReference type="AlphaFoldDB" id="A0ABC8RQ42"/>
<sequence>LNLPGFIALAPMGAEARHGHNLVLLGSVHRWMLRRGQERRQVLRQECASGREEDEGVGAKAAKVLVHRRVRW</sequence>
<evidence type="ECO:0000313" key="1">
    <source>
        <dbReference type="EMBL" id="CAK9145149.1"/>
    </source>
</evidence>
<protein>
    <submittedName>
        <fullName evidence="1">Uncharacterized protein</fullName>
    </submittedName>
</protein>
<dbReference type="Proteomes" id="UP001642360">
    <property type="component" value="Unassembled WGS sequence"/>
</dbReference>
<organism evidence="1 2">
    <name type="scientific">Ilex paraguariensis</name>
    <name type="common">yerba mate</name>
    <dbReference type="NCBI Taxonomy" id="185542"/>
    <lineage>
        <taxon>Eukaryota</taxon>
        <taxon>Viridiplantae</taxon>
        <taxon>Streptophyta</taxon>
        <taxon>Embryophyta</taxon>
        <taxon>Tracheophyta</taxon>
        <taxon>Spermatophyta</taxon>
        <taxon>Magnoliopsida</taxon>
        <taxon>eudicotyledons</taxon>
        <taxon>Gunneridae</taxon>
        <taxon>Pentapetalae</taxon>
        <taxon>asterids</taxon>
        <taxon>campanulids</taxon>
        <taxon>Aquifoliales</taxon>
        <taxon>Aquifoliaceae</taxon>
        <taxon>Ilex</taxon>
    </lineage>
</organism>